<dbReference type="EMBL" id="FR695868">
    <property type="protein sequence ID" value="CBX28374.1"/>
    <property type="molecule type" value="Genomic_DNA"/>
</dbReference>
<dbReference type="AlphaFoldDB" id="E1YCT0"/>
<organism evidence="2">
    <name type="scientific">uncultured Desulfobacterium sp</name>
    <dbReference type="NCBI Taxonomy" id="201089"/>
    <lineage>
        <taxon>Bacteria</taxon>
        <taxon>Pseudomonadati</taxon>
        <taxon>Thermodesulfobacteriota</taxon>
        <taxon>Desulfobacteria</taxon>
        <taxon>Desulfobacterales</taxon>
        <taxon>Desulfobacteriaceae</taxon>
        <taxon>Desulfobacterium</taxon>
        <taxon>environmental samples</taxon>
    </lineage>
</organism>
<gene>
    <name evidence="2" type="ORF">N47_G36980</name>
</gene>
<name>E1YCT0_9BACT</name>
<accession>E1YCT0</accession>
<dbReference type="CDD" id="cd24049">
    <property type="entry name" value="ASKHA_NBD_PilM"/>
    <property type="match status" value="1"/>
</dbReference>
<dbReference type="PANTHER" id="PTHR32432">
    <property type="entry name" value="CELL DIVISION PROTEIN FTSA-RELATED"/>
    <property type="match status" value="1"/>
</dbReference>
<sequence length="635" mass="71577">MSRFKESTSTEKLLDLIRNKKIGTVDQTSHVLSDVSPQKKESKSVVFNNILSGKDTVSIGVDIGHECLRLVKTARSSDKNRVFLGYKIIPYTHIASKKSPEFADFIKSELLKFFGTDRKVSIWANMSAARVNVRHLRIPNVPKKQIENAIAWAIKRETPFDYKDTTLDFEILGEISEDNISKLYAVAYTAPKDEITEIKTLFSKIDLQLNGISITPFALQNILKTVQIPAFEGTVACLFIGNDFSRIDIYAHGQLVMTRGIRAGTNSMVEALMDDISEEMDDRERFNKTEGSNAAVLSKEIRKALSSLSPDSVPLEENDIGFNLTEEEKFKAIALSLERIVRQVERTFEYYTANLKYERIERIYVSTVMNVYMPIVKYVGDQLGMESDILDPLKFQLPNFKSLAGNASVSDRVALTPALGLALSDNDYTPNLLFRYKDKEKLAGTLRITNAVFALLMLIAVPCGGVFLYQNSTINKNKVIVSQLEKQMLQYKPFVDKGLISNIITSSKEKQLIAGEYRKKYLPMAVISELTSLIPENIRLINLKADLGSLEPGKELLKNNHNNKLSKEKAEKNLTLEGLVLGDEYTLESSLAALIMKLDESPMFGQISIKQNSIKPLKENKVLHFMIEMEIMDYQ</sequence>
<keyword evidence="1" id="KW-0812">Transmembrane</keyword>
<dbReference type="InterPro" id="IPR050696">
    <property type="entry name" value="FtsA/MreB"/>
</dbReference>
<proteinExistence type="predicted"/>
<keyword evidence="1" id="KW-1133">Transmembrane helix</keyword>
<dbReference type="InterPro" id="IPR005883">
    <property type="entry name" value="PilM"/>
</dbReference>
<evidence type="ECO:0000313" key="2">
    <source>
        <dbReference type="EMBL" id="CBX28374.1"/>
    </source>
</evidence>
<feature type="transmembrane region" description="Helical" evidence="1">
    <location>
        <begin position="451"/>
        <end position="469"/>
    </location>
</feature>
<evidence type="ECO:0008006" key="3">
    <source>
        <dbReference type="Google" id="ProtNLM"/>
    </source>
</evidence>
<protein>
    <recommendedName>
        <fullName evidence="3">Type IV pilus assembly protein PilM</fullName>
    </recommendedName>
</protein>
<dbReference type="Gene3D" id="3.30.420.40">
    <property type="match status" value="2"/>
</dbReference>
<reference evidence="2" key="1">
    <citation type="journal article" date="2011" name="Environ. Microbiol.">
        <title>Genomic insights into the metabolic potential of the polycyclic aromatic hydrocarbon degrading sulfate-reducing Deltaproteobacterium N47.</title>
        <authorList>
            <person name="Bergmann F."/>
            <person name="Selesi D."/>
            <person name="Weinmaier T."/>
            <person name="Tischler P."/>
            <person name="Rattei T."/>
            <person name="Meckenstock R.U."/>
        </authorList>
    </citation>
    <scope>NUCLEOTIDE SEQUENCE</scope>
</reference>
<dbReference type="Pfam" id="PF11104">
    <property type="entry name" value="PilM_2"/>
    <property type="match status" value="1"/>
</dbReference>
<keyword evidence="1" id="KW-0472">Membrane</keyword>
<dbReference type="PANTHER" id="PTHR32432:SF3">
    <property type="entry name" value="ETHANOLAMINE UTILIZATION PROTEIN EUTJ"/>
    <property type="match status" value="1"/>
</dbReference>
<evidence type="ECO:0000256" key="1">
    <source>
        <dbReference type="SAM" id="Phobius"/>
    </source>
</evidence>
<dbReference type="Gene3D" id="3.30.1490.300">
    <property type="match status" value="1"/>
</dbReference>